<dbReference type="SMART" id="SM00862">
    <property type="entry name" value="Trans_reg_C"/>
    <property type="match status" value="1"/>
</dbReference>
<feature type="region of interest" description="Disordered" evidence="4">
    <location>
        <begin position="607"/>
        <end position="679"/>
    </location>
</feature>
<comment type="caution">
    <text evidence="6">The sequence shown here is derived from an EMBL/GenBank/DDBJ whole genome shotgun (WGS) entry which is preliminary data.</text>
</comment>
<name>A0A316FVG7_9ACTN</name>
<dbReference type="Gene3D" id="1.10.10.10">
    <property type="entry name" value="Winged helix-like DNA-binding domain superfamily/Winged helix DNA-binding domain"/>
    <property type="match status" value="1"/>
</dbReference>
<feature type="compositionally biased region" description="Low complexity" evidence="4">
    <location>
        <begin position="443"/>
        <end position="477"/>
    </location>
</feature>
<dbReference type="InterPro" id="IPR036388">
    <property type="entry name" value="WH-like_DNA-bd_sf"/>
</dbReference>
<accession>A0A316FVG7</accession>
<sequence>MRFGILGPVRAERPDGTPIPLGGPRLRALLAMLLLDAGRAVPIDRLIDGLYGDTPPAGAANALQSQVSRLRQSLPVELGPAGYRLAAAPDDVDVHRFAALAADGHRALAAGEPQRAVTLLREAAGLWRGEPLVDVRDAPFAQAQAARLGELRLTALENRYDAELALPAPLPADAITELRDLIAAHPLRERPRALLMRALAAEGRPAEALTAFEDARRTLADELGADPSPELSALHTGLLRHHPGPRPGPARHGVPSQLTSFVGRDGELSRVAGALRTRRLVTLHGPGGAGKTRLAAEAASRHDGDVWFVELAGAGPDGVPSAVQAALGLRDVLVNPPAAPAHWQSPAVAAPGAVDRLVAALADRHLLLVLDNCEHVIDAAAALAGRLLAGAPGLRILATSREPLGITGEALLPVGGLPVPPESPGAPAVLPAGPIPGAPAVLPTGPIPGASSSGSVPGASPHDPLPGAAPSGPALPGGPEVADLAGFPAVRLFLDRAADVVPGFAVTAANAGAIRRLCRTLDGLPLAVELAAARLHALPVTEIAARLGDRFRLLSAGSRTAADRHRTLQAVVAWSWDLLTEPERVLARRFTVFTGGATLDAVERICGFGTPPGPEPATGTGPPSEAGTASATTGARPPSEAAIGFATTGARPPSEAGTGFATTGARPPSEAGTGFATTGARPRAEAAVHVTGLRPEVVDVLAGLVGKSLIERDGDRYRMLETIRAFCAERLAESGERDRWHRGHAAYFLEFAERADPYLRGRDQIVWLDRLDADRDNLHAALRRSVAHGATGTGLRLVAALSFYWWLRGLRNEAATLSGLALREAGPEPPPGHTEEYVLSVFNAALSNRAAADRPVARWADYMRTLTAAPAHPFLLYLSAMAVGPPSDDPGDIVELNRRLRAQIAGDPWSRALGSIGAGWMVLFSGADPALAEPEFRTSLDGFRALGDRWGTMLALSGLAELASWRGDPAAAIAPTAEALRLAGELGSAVDVADLLRGRAQARMDTGDLGGAAADFTRAAEQARAAGAPELLAAALLGLGSLALTRAVPAPSDPPNGGIDDPSVAGSGSPNGNIDRDALAEASRYGLEALAACPAGWYSADGTRMTILVILGRIAEMSGDPVTAEARYREVFTVRGGMLGFQVMAEALDRLAGLAVAAGRPERAARLLGAVQALGLRSDPEAAEPARTTAGAARAVLGPQRFAAALAAGAALTPDEAVNLPLTSP</sequence>
<dbReference type="PROSITE" id="PS51755">
    <property type="entry name" value="OMPR_PHOB"/>
    <property type="match status" value="1"/>
</dbReference>
<evidence type="ECO:0000256" key="4">
    <source>
        <dbReference type="SAM" id="MobiDB-lite"/>
    </source>
</evidence>
<feature type="region of interest" description="Disordered" evidence="4">
    <location>
        <begin position="441"/>
        <end position="477"/>
    </location>
</feature>
<dbReference type="InterPro" id="IPR005158">
    <property type="entry name" value="BTAD"/>
</dbReference>
<reference evidence="6 7" key="1">
    <citation type="submission" date="2018-05" db="EMBL/GenBank/DDBJ databases">
        <title>Genomic Encyclopedia of Archaeal and Bacterial Type Strains, Phase II (KMG-II): from individual species to whole genera.</title>
        <authorList>
            <person name="Goeker M."/>
        </authorList>
    </citation>
    <scope>NUCLEOTIDE SEQUENCE [LARGE SCALE GENOMIC DNA]</scope>
    <source>
        <strain evidence="6 7">DSM 45184</strain>
    </source>
</reference>
<dbReference type="PANTHER" id="PTHR47691:SF3">
    <property type="entry name" value="HTH-TYPE TRANSCRIPTIONAL REGULATOR RV0890C-RELATED"/>
    <property type="match status" value="1"/>
</dbReference>
<feature type="DNA-binding region" description="OmpR/PhoB-type" evidence="3">
    <location>
        <begin position="1"/>
        <end position="87"/>
    </location>
</feature>
<evidence type="ECO:0000313" key="7">
    <source>
        <dbReference type="Proteomes" id="UP000245697"/>
    </source>
</evidence>
<dbReference type="Proteomes" id="UP000245697">
    <property type="component" value="Unassembled WGS sequence"/>
</dbReference>
<dbReference type="InterPro" id="IPR001867">
    <property type="entry name" value="OmpR/PhoB-type_DNA-bd"/>
</dbReference>
<comment type="similarity">
    <text evidence="1">Belongs to the AfsR/DnrI/RedD regulatory family.</text>
</comment>
<dbReference type="InterPro" id="IPR027417">
    <property type="entry name" value="P-loop_NTPase"/>
</dbReference>
<evidence type="ECO:0000256" key="1">
    <source>
        <dbReference type="ARBA" id="ARBA00005820"/>
    </source>
</evidence>
<dbReference type="AlphaFoldDB" id="A0A316FVG7"/>
<proteinExistence type="inferred from homology"/>
<protein>
    <submittedName>
        <fullName evidence="6">DNA-binding SARP family transcriptional activator</fullName>
    </submittedName>
</protein>
<feature type="region of interest" description="Disordered" evidence="4">
    <location>
        <begin position="1049"/>
        <end position="1075"/>
    </location>
</feature>
<dbReference type="GO" id="GO:0003677">
    <property type="term" value="F:DNA binding"/>
    <property type="evidence" value="ECO:0007669"/>
    <property type="project" value="UniProtKB-UniRule"/>
</dbReference>
<dbReference type="SUPFAM" id="SSF46894">
    <property type="entry name" value="C-terminal effector domain of the bipartite response regulators"/>
    <property type="match status" value="1"/>
</dbReference>
<dbReference type="SMART" id="SM01043">
    <property type="entry name" value="BTAD"/>
    <property type="match status" value="1"/>
</dbReference>
<dbReference type="CDD" id="cd15831">
    <property type="entry name" value="BTAD"/>
    <property type="match status" value="1"/>
</dbReference>
<evidence type="ECO:0000256" key="2">
    <source>
        <dbReference type="ARBA" id="ARBA00023125"/>
    </source>
</evidence>
<dbReference type="SUPFAM" id="SSF48452">
    <property type="entry name" value="TPR-like"/>
    <property type="match status" value="2"/>
</dbReference>
<evidence type="ECO:0000313" key="6">
    <source>
        <dbReference type="EMBL" id="PWK52312.1"/>
    </source>
</evidence>
<gene>
    <name evidence="6" type="ORF">BC793_101321</name>
</gene>
<keyword evidence="7" id="KW-1185">Reference proteome</keyword>
<dbReference type="PRINTS" id="PR00364">
    <property type="entry name" value="DISEASERSIST"/>
</dbReference>
<dbReference type="Gene3D" id="1.25.40.10">
    <property type="entry name" value="Tetratricopeptide repeat domain"/>
    <property type="match status" value="2"/>
</dbReference>
<dbReference type="RefSeq" id="WP_109588713.1">
    <property type="nucleotide sequence ID" value="NZ_QGGR01000001.1"/>
</dbReference>
<feature type="domain" description="OmpR/PhoB-type" evidence="5">
    <location>
        <begin position="1"/>
        <end position="87"/>
    </location>
</feature>
<dbReference type="Pfam" id="PF13191">
    <property type="entry name" value="AAA_16"/>
    <property type="match status" value="1"/>
</dbReference>
<dbReference type="Pfam" id="PF03704">
    <property type="entry name" value="BTAD"/>
    <property type="match status" value="1"/>
</dbReference>
<dbReference type="InterPro" id="IPR041664">
    <property type="entry name" value="AAA_16"/>
</dbReference>
<organism evidence="6 7">
    <name type="scientific">Actinoplanes xinjiangensis</name>
    <dbReference type="NCBI Taxonomy" id="512350"/>
    <lineage>
        <taxon>Bacteria</taxon>
        <taxon>Bacillati</taxon>
        <taxon>Actinomycetota</taxon>
        <taxon>Actinomycetes</taxon>
        <taxon>Micromonosporales</taxon>
        <taxon>Micromonosporaceae</taxon>
        <taxon>Actinoplanes</taxon>
    </lineage>
</organism>
<keyword evidence="2 3" id="KW-0238">DNA-binding</keyword>
<dbReference type="EMBL" id="QGGR01000001">
    <property type="protein sequence ID" value="PWK52312.1"/>
    <property type="molecule type" value="Genomic_DNA"/>
</dbReference>
<evidence type="ECO:0000259" key="5">
    <source>
        <dbReference type="PROSITE" id="PS51755"/>
    </source>
</evidence>
<dbReference type="PANTHER" id="PTHR47691">
    <property type="entry name" value="REGULATOR-RELATED"/>
    <property type="match status" value="1"/>
</dbReference>
<evidence type="ECO:0000256" key="3">
    <source>
        <dbReference type="PROSITE-ProRule" id="PRU01091"/>
    </source>
</evidence>
<dbReference type="GO" id="GO:0006355">
    <property type="term" value="P:regulation of DNA-templated transcription"/>
    <property type="evidence" value="ECO:0007669"/>
    <property type="project" value="InterPro"/>
</dbReference>
<dbReference type="InterPro" id="IPR016032">
    <property type="entry name" value="Sig_transdc_resp-reg_C-effctor"/>
</dbReference>
<feature type="compositionally biased region" description="Low complexity" evidence="4">
    <location>
        <begin position="616"/>
        <end position="639"/>
    </location>
</feature>
<dbReference type="InterPro" id="IPR011990">
    <property type="entry name" value="TPR-like_helical_dom_sf"/>
</dbReference>
<dbReference type="GO" id="GO:0000160">
    <property type="term" value="P:phosphorelay signal transduction system"/>
    <property type="evidence" value="ECO:0007669"/>
    <property type="project" value="InterPro"/>
</dbReference>
<dbReference type="SUPFAM" id="SSF52540">
    <property type="entry name" value="P-loop containing nucleoside triphosphate hydrolases"/>
    <property type="match status" value="1"/>
</dbReference>